<organism evidence="1">
    <name type="scientific">Arundo donax</name>
    <name type="common">Giant reed</name>
    <name type="synonym">Donax arundinaceus</name>
    <dbReference type="NCBI Taxonomy" id="35708"/>
    <lineage>
        <taxon>Eukaryota</taxon>
        <taxon>Viridiplantae</taxon>
        <taxon>Streptophyta</taxon>
        <taxon>Embryophyta</taxon>
        <taxon>Tracheophyta</taxon>
        <taxon>Spermatophyta</taxon>
        <taxon>Magnoliopsida</taxon>
        <taxon>Liliopsida</taxon>
        <taxon>Poales</taxon>
        <taxon>Poaceae</taxon>
        <taxon>PACMAD clade</taxon>
        <taxon>Arundinoideae</taxon>
        <taxon>Arundineae</taxon>
        <taxon>Arundo</taxon>
    </lineage>
</organism>
<reference evidence="1" key="2">
    <citation type="journal article" date="2015" name="Data Brief">
        <title>Shoot transcriptome of the giant reed, Arundo donax.</title>
        <authorList>
            <person name="Barrero R.A."/>
            <person name="Guerrero F.D."/>
            <person name="Moolhuijzen P."/>
            <person name="Goolsby J.A."/>
            <person name="Tidwell J."/>
            <person name="Bellgard S.E."/>
            <person name="Bellgard M.I."/>
        </authorList>
    </citation>
    <scope>NUCLEOTIDE SEQUENCE</scope>
    <source>
        <tissue evidence="1">Shoot tissue taken approximately 20 cm above the soil surface</tissue>
    </source>
</reference>
<sequence length="77" mass="8931">MIALHIHLSRFLILISFKHYVVHAKMHDVGLYGLKPTVVLVSIFGMLFIRCLSFDKILPVVCDQIYYQVLHTFTLVN</sequence>
<reference evidence="1" key="1">
    <citation type="submission" date="2014-09" db="EMBL/GenBank/DDBJ databases">
        <authorList>
            <person name="Magalhaes I.L.F."/>
            <person name="Oliveira U."/>
            <person name="Santos F.R."/>
            <person name="Vidigal T.H.D.A."/>
            <person name="Brescovit A.D."/>
            <person name="Santos A.J."/>
        </authorList>
    </citation>
    <scope>NUCLEOTIDE SEQUENCE</scope>
    <source>
        <tissue evidence="1">Shoot tissue taken approximately 20 cm above the soil surface</tissue>
    </source>
</reference>
<evidence type="ECO:0000313" key="1">
    <source>
        <dbReference type="EMBL" id="JAD33894.1"/>
    </source>
</evidence>
<proteinExistence type="predicted"/>
<protein>
    <submittedName>
        <fullName evidence="1">Uncharacterized protein</fullName>
    </submittedName>
</protein>
<dbReference type="EMBL" id="GBRH01264001">
    <property type="protein sequence ID" value="JAD33894.1"/>
    <property type="molecule type" value="Transcribed_RNA"/>
</dbReference>
<name>A0A0A8Z3B4_ARUDO</name>
<dbReference type="AlphaFoldDB" id="A0A0A8Z3B4"/>
<accession>A0A0A8Z3B4</accession>